<evidence type="ECO:0000256" key="1">
    <source>
        <dbReference type="ARBA" id="ARBA00023002"/>
    </source>
</evidence>
<dbReference type="Pfam" id="PF21761">
    <property type="entry name" value="RedAm-like_C"/>
    <property type="match status" value="1"/>
</dbReference>
<dbReference type="PANTHER" id="PTHR43580:SF2">
    <property type="entry name" value="CYTOKINE-LIKE NUCLEAR FACTOR N-PAC"/>
    <property type="match status" value="1"/>
</dbReference>
<evidence type="ECO:0000313" key="5">
    <source>
        <dbReference type="Proteomes" id="UP000215931"/>
    </source>
</evidence>
<evidence type="ECO:0000259" key="2">
    <source>
        <dbReference type="Pfam" id="PF03446"/>
    </source>
</evidence>
<evidence type="ECO:0000313" key="4">
    <source>
        <dbReference type="EMBL" id="PAP96834.1"/>
    </source>
</evidence>
<dbReference type="Proteomes" id="UP000215931">
    <property type="component" value="Unassembled WGS sequence"/>
</dbReference>
<dbReference type="InterPro" id="IPR006115">
    <property type="entry name" value="6PGDH_NADP-bd"/>
</dbReference>
<name>A0A271KNA8_9HYPH</name>
<dbReference type="InterPro" id="IPR015815">
    <property type="entry name" value="HIBADH-related"/>
</dbReference>
<dbReference type="RefSeq" id="WP_095517493.1">
    <property type="nucleotide sequence ID" value="NZ_NPKH01000011.1"/>
</dbReference>
<comment type="caution">
    <text evidence="4">The sequence shown here is derived from an EMBL/GenBank/DDBJ whole genome shotgun (WGS) entry which is preliminary data.</text>
</comment>
<dbReference type="OrthoDB" id="9812907at2"/>
<dbReference type="GO" id="GO:0000785">
    <property type="term" value="C:chromatin"/>
    <property type="evidence" value="ECO:0007669"/>
    <property type="project" value="TreeGrafter"/>
</dbReference>
<dbReference type="Pfam" id="PF03446">
    <property type="entry name" value="NAD_binding_2"/>
    <property type="match status" value="1"/>
</dbReference>
<organism evidence="4 5">
    <name type="scientific">Mesorhizobium wenxiniae</name>
    <dbReference type="NCBI Taxonomy" id="2014805"/>
    <lineage>
        <taxon>Bacteria</taxon>
        <taxon>Pseudomonadati</taxon>
        <taxon>Pseudomonadota</taxon>
        <taxon>Alphaproteobacteria</taxon>
        <taxon>Hyphomicrobiales</taxon>
        <taxon>Phyllobacteriaceae</taxon>
        <taxon>Mesorhizobium</taxon>
    </lineage>
</organism>
<dbReference type="Gene3D" id="3.40.50.720">
    <property type="entry name" value="NAD(P)-binding Rossmann-like Domain"/>
    <property type="match status" value="1"/>
</dbReference>
<dbReference type="InterPro" id="IPR013328">
    <property type="entry name" value="6PGD_dom2"/>
</dbReference>
<dbReference type="InterPro" id="IPR051265">
    <property type="entry name" value="HIBADH-related_NP60_sf"/>
</dbReference>
<protein>
    <submittedName>
        <fullName evidence="4">6-phosphogluconate dehydrogenase</fullName>
    </submittedName>
</protein>
<dbReference type="Gene3D" id="1.10.1040.10">
    <property type="entry name" value="N-(1-d-carboxylethyl)-l-norvaline Dehydrogenase, domain 2"/>
    <property type="match status" value="1"/>
</dbReference>
<evidence type="ECO:0000259" key="3">
    <source>
        <dbReference type="Pfam" id="PF21761"/>
    </source>
</evidence>
<keyword evidence="1" id="KW-0560">Oxidoreductase</keyword>
<dbReference type="GO" id="GO:0050661">
    <property type="term" value="F:NADP binding"/>
    <property type="evidence" value="ECO:0007669"/>
    <property type="project" value="InterPro"/>
</dbReference>
<keyword evidence="5" id="KW-1185">Reference proteome</keyword>
<dbReference type="InterPro" id="IPR036291">
    <property type="entry name" value="NAD(P)-bd_dom_sf"/>
</dbReference>
<dbReference type="EMBL" id="NPKH01000011">
    <property type="protein sequence ID" value="PAP96834.1"/>
    <property type="molecule type" value="Genomic_DNA"/>
</dbReference>
<dbReference type="PANTHER" id="PTHR43580">
    <property type="entry name" value="OXIDOREDUCTASE GLYR1-RELATED"/>
    <property type="match status" value="1"/>
</dbReference>
<dbReference type="GO" id="GO:0140673">
    <property type="term" value="P:transcription elongation-coupled chromatin remodeling"/>
    <property type="evidence" value="ECO:0007669"/>
    <property type="project" value="TreeGrafter"/>
</dbReference>
<reference evidence="4 5" key="1">
    <citation type="submission" date="2017-08" db="EMBL/GenBank/DDBJ databases">
        <title>Mesorhizobium wenxinae sp. nov., a novel rhizobial species isolated from root nodules of chickpea (Cicer arietinum L.).</title>
        <authorList>
            <person name="Zhang J."/>
        </authorList>
    </citation>
    <scope>NUCLEOTIDE SEQUENCE [LARGE SCALE GENOMIC DNA]</scope>
    <source>
        <strain evidence="5">WYCCWR 10019</strain>
    </source>
</reference>
<feature type="domain" description="6-phosphogluconate dehydrogenase NADP-binding" evidence="2">
    <location>
        <begin position="3"/>
        <end position="153"/>
    </location>
</feature>
<dbReference type="GO" id="GO:0003677">
    <property type="term" value="F:DNA binding"/>
    <property type="evidence" value="ECO:0007669"/>
    <property type="project" value="TreeGrafter"/>
</dbReference>
<sequence length="297" mass="30849">MSDVSVIGLGAMGSALAAALLKSGLSVTLWNRSPAKAEALVAKGAVAAASVKDAVEASKLVVACLLVYDTVYEAFEPAKDALAGRTLVNLTNGTPAQAREMAQWAATRGADYLDGGIMAVPPMIGQAEALILYSGAHAAFEAHGKTLGALGAAKYLGDDAGLAPLHDIALLTAMYGLFSGVTHAFALTGSETVPAEKFLPMLTNWLGAVMTWLPDMARRIDSGDYRSDVVSNLEMQAASFDNFIAASEGQGVSSELIAPMFQLLKKAVAAGYGDADQASLVEMIRTRPQVERQRAGG</sequence>
<dbReference type="PIRSF" id="PIRSF000103">
    <property type="entry name" value="HIBADH"/>
    <property type="match status" value="1"/>
</dbReference>
<dbReference type="SUPFAM" id="SSF51735">
    <property type="entry name" value="NAD(P)-binding Rossmann-fold domains"/>
    <property type="match status" value="1"/>
</dbReference>
<dbReference type="InterPro" id="IPR048666">
    <property type="entry name" value="RedAm-like_C"/>
</dbReference>
<proteinExistence type="predicted"/>
<feature type="domain" description="NADPH-dependent reductive aminase-like C-terminal" evidence="3">
    <location>
        <begin position="159"/>
        <end position="285"/>
    </location>
</feature>
<accession>A0A271KNA8</accession>
<dbReference type="GO" id="GO:0031491">
    <property type="term" value="F:nucleosome binding"/>
    <property type="evidence" value="ECO:0007669"/>
    <property type="project" value="TreeGrafter"/>
</dbReference>
<dbReference type="GO" id="GO:0016491">
    <property type="term" value="F:oxidoreductase activity"/>
    <property type="evidence" value="ECO:0007669"/>
    <property type="project" value="UniProtKB-KW"/>
</dbReference>
<gene>
    <name evidence="4" type="ORF">CIT31_03800</name>
</gene>
<dbReference type="AlphaFoldDB" id="A0A271KNA8"/>